<evidence type="ECO:0000313" key="3">
    <source>
        <dbReference type="Proteomes" id="UP001142175"/>
    </source>
</evidence>
<sequence>MKILLIIISYIGLAMSIVPSVLVFLGKIDMQTNTTLMAVGMVLWFGTSPFWINKKTDKDNAADN</sequence>
<feature type="transmembrane region" description="Helical" evidence="1">
    <location>
        <begin position="34"/>
        <end position="52"/>
    </location>
</feature>
<keyword evidence="1" id="KW-0472">Membrane</keyword>
<dbReference type="AlphaFoldDB" id="A0A9X2T0U6"/>
<dbReference type="Proteomes" id="UP001142175">
    <property type="component" value="Unassembled WGS sequence"/>
</dbReference>
<keyword evidence="3" id="KW-1185">Reference proteome</keyword>
<organism evidence="2 3">
    <name type="scientific">Aquiflexum gelatinilyticum</name>
    <dbReference type="NCBI Taxonomy" id="2961943"/>
    <lineage>
        <taxon>Bacteria</taxon>
        <taxon>Pseudomonadati</taxon>
        <taxon>Bacteroidota</taxon>
        <taxon>Cytophagia</taxon>
        <taxon>Cytophagales</taxon>
        <taxon>Cyclobacteriaceae</taxon>
        <taxon>Aquiflexum</taxon>
    </lineage>
</organism>
<dbReference type="RefSeq" id="WP_258423876.1">
    <property type="nucleotide sequence ID" value="NZ_JANSUY010000011.1"/>
</dbReference>
<proteinExistence type="predicted"/>
<dbReference type="EMBL" id="JANSUY010000011">
    <property type="protein sequence ID" value="MCR9016023.1"/>
    <property type="molecule type" value="Genomic_DNA"/>
</dbReference>
<gene>
    <name evidence="2" type="ORF">NU887_13335</name>
</gene>
<name>A0A9X2T0U6_9BACT</name>
<accession>A0A9X2T0U6</accession>
<keyword evidence="1" id="KW-1133">Transmembrane helix</keyword>
<reference evidence="2" key="1">
    <citation type="submission" date="2022-08" db="EMBL/GenBank/DDBJ databases">
        <authorList>
            <person name="Zhang D."/>
        </authorList>
    </citation>
    <scope>NUCLEOTIDE SEQUENCE</scope>
    <source>
        <strain evidence="2">XJ19-11</strain>
    </source>
</reference>
<comment type="caution">
    <text evidence="2">The sequence shown here is derived from an EMBL/GenBank/DDBJ whole genome shotgun (WGS) entry which is preliminary data.</text>
</comment>
<keyword evidence="1" id="KW-0812">Transmembrane</keyword>
<protein>
    <submittedName>
        <fullName evidence="2">Uncharacterized protein</fullName>
    </submittedName>
</protein>
<evidence type="ECO:0000256" key="1">
    <source>
        <dbReference type="SAM" id="Phobius"/>
    </source>
</evidence>
<evidence type="ECO:0000313" key="2">
    <source>
        <dbReference type="EMBL" id="MCR9016023.1"/>
    </source>
</evidence>
<feature type="transmembrane region" description="Helical" evidence="1">
    <location>
        <begin position="7"/>
        <end position="28"/>
    </location>
</feature>